<dbReference type="SUPFAM" id="SSF52738">
    <property type="entry name" value="Methylesterase CheB, C-terminal domain"/>
    <property type="match status" value="1"/>
</dbReference>
<gene>
    <name evidence="7" type="ORF">Q9312_11685</name>
</gene>
<feature type="active site" evidence="4">
    <location>
        <position position="861"/>
    </location>
</feature>
<evidence type="ECO:0000313" key="7">
    <source>
        <dbReference type="EMBL" id="WMS85879.1"/>
    </source>
</evidence>
<organism evidence="7 8">
    <name type="scientific">Pleionea litopenaei</name>
    <dbReference type="NCBI Taxonomy" id="3070815"/>
    <lineage>
        <taxon>Bacteria</taxon>
        <taxon>Pseudomonadati</taxon>
        <taxon>Pseudomonadota</taxon>
        <taxon>Gammaproteobacteria</taxon>
        <taxon>Oceanospirillales</taxon>
        <taxon>Pleioneaceae</taxon>
        <taxon>Pleionea</taxon>
    </lineage>
</organism>
<feature type="compositionally biased region" description="Acidic residues" evidence="5">
    <location>
        <begin position="423"/>
        <end position="440"/>
    </location>
</feature>
<feature type="compositionally biased region" description="Basic and acidic residues" evidence="5">
    <location>
        <begin position="122"/>
        <end position="142"/>
    </location>
</feature>
<dbReference type="GO" id="GO:0006935">
    <property type="term" value="P:chemotaxis"/>
    <property type="evidence" value="ECO:0007669"/>
    <property type="project" value="UniProtKB-UniRule"/>
</dbReference>
<dbReference type="Proteomes" id="UP001239782">
    <property type="component" value="Chromosome"/>
</dbReference>
<dbReference type="Gene3D" id="3.40.50.180">
    <property type="entry name" value="Methylesterase CheB, C-terminal domain"/>
    <property type="match status" value="1"/>
</dbReference>
<reference evidence="7 8" key="1">
    <citation type="submission" date="2023-08" db="EMBL/GenBank/DDBJ databases">
        <title>Pleionea litopenaei sp. nov., isolated from stomach of juvenile Litopenaeus vannamei.</title>
        <authorList>
            <person name="Rho A.M."/>
            <person name="Hwang C.Y."/>
        </authorList>
    </citation>
    <scope>NUCLEOTIDE SEQUENCE [LARGE SCALE GENOMIC DNA]</scope>
    <source>
        <strain evidence="7 8">HL-JVS1</strain>
    </source>
</reference>
<dbReference type="PROSITE" id="PS50122">
    <property type="entry name" value="CHEB"/>
    <property type="match status" value="1"/>
</dbReference>
<dbReference type="GO" id="GO:0000156">
    <property type="term" value="F:phosphorelay response regulator activity"/>
    <property type="evidence" value="ECO:0007669"/>
    <property type="project" value="InterPro"/>
</dbReference>
<feature type="compositionally biased region" description="Low complexity" evidence="5">
    <location>
        <begin position="693"/>
        <end position="715"/>
    </location>
</feature>
<feature type="compositionally biased region" description="Basic and acidic residues" evidence="5">
    <location>
        <begin position="405"/>
        <end position="422"/>
    </location>
</feature>
<sequence>MTSKDRLSIGLISSGGDETDQYVQLLKQHSVAIAEQLQPSDISLDHISDDSLNVWLLDIEDEDWTDSLDDLLDQSRVPVFFYERGSLAKQSHPDFWVEKQIERLFEMAGLEYQQEEPESESSLEHPAHETVENQAEHSDTSEIHTPLPTEETEASVSRLEQATEDLSSTLLDFAKDVPADQMDSLTDPIESIADELADSFDNFESELDSFHQEKADDQESSTSDSFEIADEAELEHLAEDSKPQTQTTDAFGGNETSEENSLSDDLDFDFERAPSESEHLSNENDHGSNENEYGSNEKDHPFSNTASSNTEESVNELSLDDDSDFQMSSFDDSNLNDSSLNDPNLNESDHQESITDDLSLEDNSFDLSDGSDGMSSGGLEIENIDFESDELETGDFELDDSAADDIPKQDSASHDLESHDLEFTESESSETEATDSESTDLENWSNDSSISAETKDDDSEALSFDASEPQEKSEMTMEFGFADDELQPSAFDDPEPDDSDLDWDASDLGDFDFDDSTSDVSADDNTTFSDNNDELSSLSNEQSNEDLSFEIDDEENLTSEHLTTEHDNQDELYTGDTGAEDSLVVSDQEVNLEFDLEFSDESSDESGERSSTTNQDEQSNTSEDDLDWTLDELLDEESDLDSNSADVAPADDHSISLEDPSSGADDILDGGIEFEAPDLDSLSDSFDLEELPSAEQQETTQHATTRETPTQQTTPNDSPLELESVEPETASENELEWSADDLDFSDDDTTSSSNSSVNSPVDEAFPRELPAELSDEFSGDDFDLDFSEQEFEPVESASNQEQSLSSHTDSEQGAEFDDQIDIPLLDDTAIDMQFEAVESDEPKEPEKPSGPQQNLWVLGASLGGPAAVKRFLQAVPGSIDTAFVLAQHIDENFLPVLSNILDTQTAFRATIIETKTKIESGKIYIAPIGSQVVFDNEGYVDVLDKAWTPPYAPCIDDVVVAAASIYRERCGVIIFSGMGDDGSTGIEQVQANNITVWTQSSDTCANASMPESVVNKNLSQYSGGPEQLAAQLSEHLQEQKAMRA</sequence>
<feature type="compositionally biased region" description="Acidic residues" evidence="5">
    <location>
        <begin position="590"/>
        <end position="605"/>
    </location>
</feature>
<evidence type="ECO:0000256" key="4">
    <source>
        <dbReference type="PROSITE-ProRule" id="PRU00050"/>
    </source>
</evidence>
<name>A0AA51RR15_9GAMM</name>
<dbReference type="InterPro" id="IPR035909">
    <property type="entry name" value="CheB_C"/>
</dbReference>
<dbReference type="PANTHER" id="PTHR42872:SF6">
    <property type="entry name" value="PROTEIN-GLUTAMATE METHYLESTERASE_PROTEIN-GLUTAMINE GLUTAMINASE"/>
    <property type="match status" value="1"/>
</dbReference>
<comment type="catalytic activity">
    <reaction evidence="3">
        <text>[protein]-L-glutamate 5-O-methyl ester + H2O = L-glutamyl-[protein] + methanol + H(+)</text>
        <dbReference type="Rhea" id="RHEA:23236"/>
        <dbReference type="Rhea" id="RHEA-COMP:10208"/>
        <dbReference type="Rhea" id="RHEA-COMP:10311"/>
        <dbReference type="ChEBI" id="CHEBI:15377"/>
        <dbReference type="ChEBI" id="CHEBI:15378"/>
        <dbReference type="ChEBI" id="CHEBI:17790"/>
        <dbReference type="ChEBI" id="CHEBI:29973"/>
        <dbReference type="ChEBI" id="CHEBI:82795"/>
        <dbReference type="EC" id="3.1.1.61"/>
    </reaction>
</comment>
<evidence type="ECO:0000256" key="1">
    <source>
        <dbReference type="ARBA" id="ARBA00022801"/>
    </source>
</evidence>
<dbReference type="Pfam" id="PF01339">
    <property type="entry name" value="CheB_methylest"/>
    <property type="match status" value="1"/>
</dbReference>
<feature type="compositionally biased region" description="Low complexity" evidence="5">
    <location>
        <begin position="750"/>
        <end position="762"/>
    </location>
</feature>
<evidence type="ECO:0000313" key="8">
    <source>
        <dbReference type="Proteomes" id="UP001239782"/>
    </source>
</evidence>
<feature type="compositionally biased region" description="Acidic residues" evidence="5">
    <location>
        <begin position="481"/>
        <end position="517"/>
    </location>
</feature>
<keyword evidence="1 4" id="KW-0378">Hydrolase</keyword>
<dbReference type="GO" id="GO:0005737">
    <property type="term" value="C:cytoplasm"/>
    <property type="evidence" value="ECO:0007669"/>
    <property type="project" value="InterPro"/>
</dbReference>
<keyword evidence="8" id="KW-1185">Reference proteome</keyword>
<feature type="compositionally biased region" description="Acidic residues" evidence="5">
    <location>
        <begin position="198"/>
        <end position="207"/>
    </location>
</feature>
<feature type="compositionally biased region" description="Low complexity" evidence="5">
    <location>
        <begin position="325"/>
        <end position="346"/>
    </location>
</feature>
<feature type="compositionally biased region" description="Polar residues" evidence="5">
    <location>
        <begin position="443"/>
        <end position="452"/>
    </location>
</feature>
<dbReference type="PANTHER" id="PTHR42872">
    <property type="entry name" value="PROTEIN-GLUTAMATE METHYLESTERASE/PROTEIN-GLUTAMINE GLUTAMINASE"/>
    <property type="match status" value="1"/>
</dbReference>
<dbReference type="KEGG" id="plei:Q9312_11685"/>
<dbReference type="RefSeq" id="WP_309201032.1">
    <property type="nucleotide sequence ID" value="NZ_CP133548.1"/>
</dbReference>
<feature type="active site" evidence="4">
    <location>
        <position position="981"/>
    </location>
</feature>
<accession>A0AA51RR15</accession>
<evidence type="ECO:0000256" key="3">
    <source>
        <dbReference type="ARBA" id="ARBA00048267"/>
    </source>
</evidence>
<feature type="compositionally biased region" description="Polar residues" evidence="5">
    <location>
        <begin position="612"/>
        <end position="621"/>
    </location>
</feature>
<proteinExistence type="predicted"/>
<dbReference type="EC" id="3.1.1.61" evidence="2"/>
<feature type="region of interest" description="Disordered" evidence="5">
    <location>
        <begin position="198"/>
        <end position="821"/>
    </location>
</feature>
<feature type="domain" description="CheB-type methylesterase" evidence="6">
    <location>
        <begin position="849"/>
        <end position="1039"/>
    </location>
</feature>
<keyword evidence="4" id="KW-0145">Chemotaxis</keyword>
<feature type="active site" evidence="4">
    <location>
        <position position="888"/>
    </location>
</feature>
<feature type="compositionally biased region" description="Acidic residues" evidence="5">
    <location>
        <begin position="773"/>
        <end position="793"/>
    </location>
</feature>
<evidence type="ECO:0000256" key="2">
    <source>
        <dbReference type="ARBA" id="ARBA00039140"/>
    </source>
</evidence>
<evidence type="ECO:0000256" key="5">
    <source>
        <dbReference type="SAM" id="MobiDB-lite"/>
    </source>
</evidence>
<dbReference type="AlphaFoldDB" id="A0AA51RR15"/>
<feature type="compositionally biased region" description="Acidic residues" evidence="5">
    <location>
        <begin position="723"/>
        <end position="749"/>
    </location>
</feature>
<feature type="compositionally biased region" description="Acidic residues" evidence="5">
    <location>
        <begin position="354"/>
        <end position="364"/>
    </location>
</feature>
<feature type="compositionally biased region" description="Acidic residues" evidence="5">
    <location>
        <begin position="382"/>
        <end position="403"/>
    </location>
</feature>
<feature type="compositionally biased region" description="Polar residues" evidence="5">
    <location>
        <begin position="796"/>
        <end position="807"/>
    </location>
</feature>
<dbReference type="InterPro" id="IPR000673">
    <property type="entry name" value="Sig_transdc_resp-reg_Me-estase"/>
</dbReference>
<feature type="compositionally biased region" description="Basic and acidic residues" evidence="5">
    <location>
        <begin position="269"/>
        <end position="301"/>
    </location>
</feature>
<feature type="compositionally biased region" description="Low complexity" evidence="5">
    <location>
        <begin position="366"/>
        <end position="379"/>
    </location>
</feature>
<evidence type="ECO:0000259" key="6">
    <source>
        <dbReference type="PROSITE" id="PS50122"/>
    </source>
</evidence>
<dbReference type="EMBL" id="CP133548">
    <property type="protein sequence ID" value="WMS85879.1"/>
    <property type="molecule type" value="Genomic_DNA"/>
</dbReference>
<feature type="region of interest" description="Disordered" evidence="5">
    <location>
        <begin position="112"/>
        <end position="155"/>
    </location>
</feature>
<feature type="compositionally biased region" description="Acidic residues" evidence="5">
    <location>
        <begin position="543"/>
        <end position="557"/>
    </location>
</feature>
<feature type="compositionally biased region" description="Polar residues" evidence="5">
    <location>
        <begin position="302"/>
        <end position="316"/>
    </location>
</feature>
<protein>
    <recommendedName>
        <fullName evidence="2">protein-glutamate methylesterase</fullName>
        <ecNumber evidence="2">3.1.1.61</ecNumber>
    </recommendedName>
</protein>
<dbReference type="GO" id="GO:0008984">
    <property type="term" value="F:protein-glutamate methylesterase activity"/>
    <property type="evidence" value="ECO:0007669"/>
    <property type="project" value="UniProtKB-EC"/>
</dbReference>
<feature type="compositionally biased region" description="Basic and acidic residues" evidence="5">
    <location>
        <begin position="208"/>
        <end position="217"/>
    </location>
</feature>
<feature type="compositionally biased region" description="Acidic residues" evidence="5">
    <location>
        <begin position="622"/>
        <end position="640"/>
    </location>
</feature>
<feature type="compositionally biased region" description="Acidic residues" evidence="5">
    <location>
        <begin position="256"/>
        <end position="268"/>
    </location>
</feature>